<comment type="caution">
    <text evidence="3">The sequence shown here is derived from an EMBL/GenBank/DDBJ whole genome shotgun (WGS) entry which is preliminary data.</text>
</comment>
<dbReference type="Proteomes" id="UP000586093">
    <property type="component" value="Unassembled WGS sequence"/>
</dbReference>
<name>A0A839HPW0_9BURK</name>
<proteinExistence type="inferred from homology"/>
<dbReference type="SMART" id="SM00382">
    <property type="entry name" value="AAA"/>
    <property type="match status" value="1"/>
</dbReference>
<dbReference type="NCBIfam" id="TIGR01420">
    <property type="entry name" value="pilT_fam"/>
    <property type="match status" value="1"/>
</dbReference>
<dbReference type="Gene3D" id="3.30.450.90">
    <property type="match status" value="1"/>
</dbReference>
<keyword evidence="4" id="KW-1185">Reference proteome</keyword>
<dbReference type="EMBL" id="JACIVI010000001">
    <property type="protein sequence ID" value="MBB1161339.1"/>
    <property type="molecule type" value="Genomic_DNA"/>
</dbReference>
<gene>
    <name evidence="3" type="ORF">H4F90_05005</name>
</gene>
<dbReference type="Gene3D" id="3.40.50.300">
    <property type="entry name" value="P-loop containing nucleotide triphosphate hydrolases"/>
    <property type="match status" value="1"/>
</dbReference>
<feature type="domain" description="Bacterial type II secretion system protein E" evidence="2">
    <location>
        <begin position="201"/>
        <end position="215"/>
    </location>
</feature>
<evidence type="ECO:0000313" key="4">
    <source>
        <dbReference type="Proteomes" id="UP000586093"/>
    </source>
</evidence>
<comment type="similarity">
    <text evidence="1">Belongs to the GSP E family.</text>
</comment>
<dbReference type="PANTHER" id="PTHR30486:SF12">
    <property type="entry name" value="TYPE IV PILUS ATPASE PILU"/>
    <property type="match status" value="1"/>
</dbReference>
<organism evidence="3 4">
    <name type="scientific">Aquariibacter albus</name>
    <dbReference type="NCBI Taxonomy" id="2759899"/>
    <lineage>
        <taxon>Bacteria</taxon>
        <taxon>Pseudomonadati</taxon>
        <taxon>Pseudomonadota</taxon>
        <taxon>Betaproteobacteria</taxon>
        <taxon>Burkholderiales</taxon>
        <taxon>Sphaerotilaceae</taxon>
        <taxon>Aquariibacter</taxon>
    </lineage>
</organism>
<dbReference type="PROSITE" id="PS00662">
    <property type="entry name" value="T2SP_E"/>
    <property type="match status" value="1"/>
</dbReference>
<reference evidence="3 4" key="1">
    <citation type="submission" date="2020-08" db="EMBL/GenBank/DDBJ databases">
        <title>Aquariorum lacteus gen. nov., sp. nov., a new member of the family Comamonadaceae, isolated from freshwater aquarium.</title>
        <authorList>
            <person name="Chun S.-J."/>
        </authorList>
    </citation>
    <scope>NUCLEOTIDE SEQUENCE [LARGE SCALE GENOMIC DNA]</scope>
    <source>
        <strain evidence="3 4">SJAQ100</strain>
    </source>
</reference>
<evidence type="ECO:0000259" key="2">
    <source>
        <dbReference type="PROSITE" id="PS00662"/>
    </source>
</evidence>
<dbReference type="SUPFAM" id="SSF52540">
    <property type="entry name" value="P-loop containing nucleoside triphosphate hydrolases"/>
    <property type="match status" value="1"/>
</dbReference>
<dbReference type="Pfam" id="PF00437">
    <property type="entry name" value="T2SSE"/>
    <property type="match status" value="1"/>
</dbReference>
<dbReference type="InterPro" id="IPR001482">
    <property type="entry name" value="T2SS/T4SS_dom"/>
</dbReference>
<dbReference type="InterPro" id="IPR006321">
    <property type="entry name" value="PilT/PilU"/>
</dbReference>
<accession>A0A839HPW0</accession>
<dbReference type="GO" id="GO:0005524">
    <property type="term" value="F:ATP binding"/>
    <property type="evidence" value="ECO:0007669"/>
    <property type="project" value="InterPro"/>
</dbReference>
<dbReference type="InterPro" id="IPR027417">
    <property type="entry name" value="P-loop_NTPase"/>
</dbReference>
<evidence type="ECO:0000256" key="1">
    <source>
        <dbReference type="ARBA" id="ARBA00006611"/>
    </source>
</evidence>
<dbReference type="InterPro" id="IPR003593">
    <property type="entry name" value="AAA+_ATPase"/>
</dbReference>
<sequence length="387" mass="40754">MDPADRADAPPLLALLQGMVARRASDLFLADGAPAQFKIDGELQPTGLALPEGGARALLAGLLPAAALARLEAEGELNAGHRIEGLASFRLSAFRQRGAVAAVIRAIPVLIPSLAELKLPDSLARLMREKRGLVLVVGATGSGKSTTLAAMIDHRNRERPGHVLTIEDPIEFHFPNHRALVNQREIGRDVADLATGLRNALRQAPDCLLIGEIRDRETLSAAISFALSGHLVLATLHANNAHHALGRILSFYPPEARPVLLDDLAAALKAVVSQRLLPAVGGGRLAAVELLRNSPLVAERIAQGDLQGVKAAMVQSLAEGSQSFEEDLARLIASGQVRREDALAQADSPSNLMWRLDHGAAARPAAAEAPAAASAAFPDLRLDASAP</sequence>
<evidence type="ECO:0000313" key="3">
    <source>
        <dbReference type="EMBL" id="MBB1161339.1"/>
    </source>
</evidence>
<dbReference type="CDD" id="cd01131">
    <property type="entry name" value="PilT"/>
    <property type="match status" value="1"/>
</dbReference>
<dbReference type="PANTHER" id="PTHR30486">
    <property type="entry name" value="TWITCHING MOTILITY PROTEIN PILT"/>
    <property type="match status" value="1"/>
</dbReference>
<dbReference type="RefSeq" id="WP_182662047.1">
    <property type="nucleotide sequence ID" value="NZ_JACIVI010000001.1"/>
</dbReference>
<dbReference type="AlphaFoldDB" id="A0A839HPW0"/>
<protein>
    <submittedName>
        <fullName evidence="3">PilT/PilU family type 4a pilus ATPase</fullName>
    </submittedName>
</protein>
<dbReference type="InterPro" id="IPR050921">
    <property type="entry name" value="T4SS_GSP_E_ATPase"/>
</dbReference>
<dbReference type="GO" id="GO:0016887">
    <property type="term" value="F:ATP hydrolysis activity"/>
    <property type="evidence" value="ECO:0007669"/>
    <property type="project" value="InterPro"/>
</dbReference>